<dbReference type="NCBIfam" id="TIGR03815">
    <property type="entry name" value="CpaE_hom_Actino"/>
    <property type="match status" value="1"/>
</dbReference>
<name>A0A1S1PME9_9ACTN</name>
<dbReference type="OrthoDB" id="3252838at2"/>
<dbReference type="Gene3D" id="3.40.50.300">
    <property type="entry name" value="P-loop containing nucleotide triphosphate hydrolases"/>
    <property type="match status" value="2"/>
</dbReference>
<dbReference type="RefSeq" id="WP_071066194.1">
    <property type="nucleotide sequence ID" value="NZ_MAXA01000247.1"/>
</dbReference>
<dbReference type="Proteomes" id="UP000179769">
    <property type="component" value="Unassembled WGS sequence"/>
</dbReference>
<comment type="caution">
    <text evidence="3">The sequence shown here is derived from an EMBL/GenBank/DDBJ whole genome shotgun (WGS) entry which is preliminary data.</text>
</comment>
<dbReference type="Pfam" id="PF26563">
    <property type="entry name" value="Rv3660c_N"/>
    <property type="match status" value="1"/>
</dbReference>
<reference evidence="4" key="1">
    <citation type="submission" date="2016-07" db="EMBL/GenBank/DDBJ databases">
        <title>Frankia sp. NRRL B-16219 Genome sequencing.</title>
        <authorList>
            <person name="Ghodhbane-Gtari F."/>
            <person name="Swanson E."/>
            <person name="Gueddou A."/>
            <person name="Louati M."/>
            <person name="Nouioui I."/>
            <person name="Hezbri K."/>
            <person name="Abebe-Akele F."/>
            <person name="Simpson S."/>
            <person name="Morris K."/>
            <person name="Thomas K."/>
            <person name="Gtari M."/>
            <person name="Tisa L.S."/>
        </authorList>
    </citation>
    <scope>NUCLEOTIDE SEQUENCE [LARGE SCALE GENOMIC DNA]</scope>
    <source>
        <strain evidence="4">NRRL B-16219</strain>
    </source>
</reference>
<gene>
    <name evidence="3" type="ORF">BBK14_25580</name>
</gene>
<dbReference type="InterPro" id="IPR027417">
    <property type="entry name" value="P-loop_NTPase"/>
</dbReference>
<dbReference type="EMBL" id="MAXA01000247">
    <property type="protein sequence ID" value="OHV22319.1"/>
    <property type="molecule type" value="Genomic_DNA"/>
</dbReference>
<dbReference type="AlphaFoldDB" id="A0A1S1PME9"/>
<evidence type="ECO:0000256" key="1">
    <source>
        <dbReference type="SAM" id="MobiDB-lite"/>
    </source>
</evidence>
<accession>A0A1S1PME9</accession>
<feature type="compositionally biased region" description="Low complexity" evidence="1">
    <location>
        <begin position="185"/>
        <end position="197"/>
    </location>
</feature>
<feature type="compositionally biased region" description="Basic and acidic residues" evidence="1">
    <location>
        <begin position="442"/>
        <end position="455"/>
    </location>
</feature>
<evidence type="ECO:0000313" key="3">
    <source>
        <dbReference type="EMBL" id="OHV22319.1"/>
    </source>
</evidence>
<evidence type="ECO:0000313" key="4">
    <source>
        <dbReference type="Proteomes" id="UP000179769"/>
    </source>
</evidence>
<organism evidence="3 4">
    <name type="scientific">Parafrankia soli</name>
    <dbReference type="NCBI Taxonomy" id="2599596"/>
    <lineage>
        <taxon>Bacteria</taxon>
        <taxon>Bacillati</taxon>
        <taxon>Actinomycetota</taxon>
        <taxon>Actinomycetes</taxon>
        <taxon>Frankiales</taxon>
        <taxon>Frankiaceae</taxon>
        <taxon>Parafrankia</taxon>
    </lineage>
</organism>
<protein>
    <recommendedName>
        <fullName evidence="2">Rv3660c-like CheY-like N-terminal domain-containing protein</fullName>
    </recommendedName>
</protein>
<keyword evidence="4" id="KW-1185">Reference proteome</keyword>
<feature type="region of interest" description="Disordered" evidence="1">
    <location>
        <begin position="172"/>
        <end position="264"/>
    </location>
</feature>
<dbReference type="SUPFAM" id="SSF52540">
    <property type="entry name" value="P-loop containing nucleoside triphosphate hydrolases"/>
    <property type="match status" value="1"/>
</dbReference>
<feature type="region of interest" description="Disordered" evidence="1">
    <location>
        <begin position="409"/>
        <end position="467"/>
    </location>
</feature>
<dbReference type="InterPro" id="IPR022521">
    <property type="entry name" value="Rv3660c"/>
</dbReference>
<dbReference type="InterPro" id="IPR059050">
    <property type="entry name" value="Rv3660c_N"/>
</dbReference>
<proteinExistence type="predicted"/>
<feature type="domain" description="Rv3660c-like CheY-like N-terminal" evidence="2">
    <location>
        <begin position="21"/>
        <end position="128"/>
    </location>
</feature>
<sequence>MTPAKPLTSADDNHRQRPLVVTDAPDLLDDLLRLAAAAGAAVTVVPTARAASRYWASAPLVVVGADRAAACVAAGLPERSDIVLVGTDVDDHRTWNLALLINAEHVIFLPEAETWLVNLLSRAADAARRRSRTVGVLGGRGGVGSTTLAVALARAGLRRGVRSVLLEVDPFGGIAVGDDRPPTAGPSAATMPSTAAPPADPPGVGRGPFTTAPRGARPVPPGDRSRRHRPGPPSGAHGRPGGGTATGGSPREAPITDEEDGFLDGLLAGPTMTGGDLPVLSWDRGAIPVLPPAAVGALFATARGSADLIVADLPRSADPACDVGLFLCETVLVVVTTQPWATAAAARVIAHAARTCSDVRLVVRLPPSGPGGGGELMLPGGTDLSGRPATAGAVAARLGLPLAGVIHDEPGASPAALATEGRRREADGEGDPPTTGRTSGKPRSDATDGTTKRGVVDNAATGSEPRIGASIIEFSDLFIAELGLDGGARR</sequence>
<evidence type="ECO:0000259" key="2">
    <source>
        <dbReference type="Pfam" id="PF26563"/>
    </source>
</evidence>